<sequence length="54" mass="6684">MLRKRRKLQFWDVLSEQPRIIICTAIYHVGIRFFLHYQLFQQITNSQPVKIRRP</sequence>
<accession>A0A2N5VFT0</accession>
<evidence type="ECO:0000313" key="1">
    <source>
        <dbReference type="EMBL" id="PLW48858.1"/>
    </source>
</evidence>
<evidence type="ECO:0000313" key="2">
    <source>
        <dbReference type="Proteomes" id="UP000235392"/>
    </source>
</evidence>
<comment type="caution">
    <text evidence="1">The sequence shown here is derived from an EMBL/GenBank/DDBJ whole genome shotgun (WGS) entry which is preliminary data.</text>
</comment>
<protein>
    <submittedName>
        <fullName evidence="1">Uncharacterized protein</fullName>
    </submittedName>
</protein>
<reference evidence="1 2" key="1">
    <citation type="submission" date="2017-11" db="EMBL/GenBank/DDBJ databases">
        <title>De novo assembly and phasing of dikaryotic genomes from two isolates of Puccinia coronata f. sp. avenae, the causal agent of oat crown rust.</title>
        <authorList>
            <person name="Miller M.E."/>
            <person name="Zhang Y."/>
            <person name="Omidvar V."/>
            <person name="Sperschneider J."/>
            <person name="Schwessinger B."/>
            <person name="Raley C."/>
            <person name="Palmer J.M."/>
            <person name="Garnica D."/>
            <person name="Upadhyaya N."/>
            <person name="Rathjen J."/>
            <person name="Taylor J.M."/>
            <person name="Park R.F."/>
            <person name="Dodds P.N."/>
            <person name="Hirsch C.D."/>
            <person name="Kianian S.F."/>
            <person name="Figueroa M."/>
        </authorList>
    </citation>
    <scope>NUCLEOTIDE SEQUENCE [LARGE SCALE GENOMIC DNA]</scope>
    <source>
        <strain evidence="1">12SD80</strain>
    </source>
</reference>
<dbReference type="Proteomes" id="UP000235392">
    <property type="component" value="Unassembled WGS sequence"/>
</dbReference>
<gene>
    <name evidence="1" type="ORF">PCASD_02777</name>
</gene>
<dbReference type="AlphaFoldDB" id="A0A2N5VFT0"/>
<name>A0A2N5VFT0_9BASI</name>
<proteinExistence type="predicted"/>
<dbReference type="EMBL" id="PGCI01000020">
    <property type="protein sequence ID" value="PLW48858.1"/>
    <property type="molecule type" value="Genomic_DNA"/>
</dbReference>
<organism evidence="1 2">
    <name type="scientific">Puccinia coronata f. sp. avenae</name>
    <dbReference type="NCBI Taxonomy" id="200324"/>
    <lineage>
        <taxon>Eukaryota</taxon>
        <taxon>Fungi</taxon>
        <taxon>Dikarya</taxon>
        <taxon>Basidiomycota</taxon>
        <taxon>Pucciniomycotina</taxon>
        <taxon>Pucciniomycetes</taxon>
        <taxon>Pucciniales</taxon>
        <taxon>Pucciniaceae</taxon>
        <taxon>Puccinia</taxon>
    </lineage>
</organism>